<dbReference type="PANTHER" id="PTHR19376">
    <property type="entry name" value="DNA-DIRECTED RNA POLYMERASE"/>
    <property type="match status" value="1"/>
</dbReference>
<gene>
    <name evidence="10" type="ORF">NQ314_015479</name>
</gene>
<dbReference type="Gene3D" id="1.10.132.30">
    <property type="match status" value="1"/>
</dbReference>
<feature type="compositionally biased region" description="Acidic residues" evidence="7">
    <location>
        <begin position="597"/>
        <end position="610"/>
    </location>
</feature>
<keyword evidence="6" id="KW-0804">Transcription</keyword>
<feature type="domain" description="RNA polymerase Rpb1" evidence="9">
    <location>
        <begin position="204"/>
        <end position="285"/>
    </location>
</feature>
<keyword evidence="4" id="KW-0808">Transferase</keyword>
<protein>
    <recommendedName>
        <fullName evidence="2">DNA-directed RNA polymerase</fullName>
        <ecNumber evidence="2">2.7.7.6</ecNumber>
    </recommendedName>
</protein>
<feature type="domain" description="RNA polymerase Rpb1" evidence="8">
    <location>
        <begin position="3"/>
        <end position="70"/>
    </location>
</feature>
<feature type="region of interest" description="Disordered" evidence="7">
    <location>
        <begin position="539"/>
        <end position="610"/>
    </location>
</feature>
<evidence type="ECO:0000313" key="11">
    <source>
        <dbReference type="Proteomes" id="UP001162156"/>
    </source>
</evidence>
<feature type="compositionally biased region" description="Acidic residues" evidence="7">
    <location>
        <begin position="574"/>
        <end position="583"/>
    </location>
</feature>
<dbReference type="EC" id="2.7.7.6" evidence="2"/>
<dbReference type="EMBL" id="JANEYF010004285">
    <property type="protein sequence ID" value="KAJ8931587.1"/>
    <property type="molecule type" value="Genomic_DNA"/>
</dbReference>
<evidence type="ECO:0000256" key="3">
    <source>
        <dbReference type="ARBA" id="ARBA00022478"/>
    </source>
</evidence>
<dbReference type="Gene3D" id="6.10.250.2940">
    <property type="match status" value="1"/>
</dbReference>
<accession>A0AAV8WZC3</accession>
<evidence type="ECO:0000256" key="7">
    <source>
        <dbReference type="SAM" id="MobiDB-lite"/>
    </source>
</evidence>
<dbReference type="GO" id="GO:0003677">
    <property type="term" value="F:DNA binding"/>
    <property type="evidence" value="ECO:0007669"/>
    <property type="project" value="InterPro"/>
</dbReference>
<feature type="compositionally biased region" description="Acidic residues" evidence="7">
    <location>
        <begin position="549"/>
        <end position="558"/>
    </location>
</feature>
<dbReference type="InterPro" id="IPR045867">
    <property type="entry name" value="DNA-dir_RpoC_beta_prime"/>
</dbReference>
<dbReference type="InterPro" id="IPR007066">
    <property type="entry name" value="RNA_pol_Rpb1_3"/>
</dbReference>
<evidence type="ECO:0000256" key="5">
    <source>
        <dbReference type="ARBA" id="ARBA00022695"/>
    </source>
</evidence>
<dbReference type="Proteomes" id="UP001162156">
    <property type="component" value="Unassembled WGS sequence"/>
</dbReference>
<evidence type="ECO:0000256" key="6">
    <source>
        <dbReference type="ARBA" id="ARBA00023163"/>
    </source>
</evidence>
<dbReference type="Gene3D" id="1.10.274.100">
    <property type="entry name" value="RNA polymerase Rpb1, domain 3"/>
    <property type="match status" value="1"/>
</dbReference>
<feature type="domain" description="RNA polymerase Rpb1" evidence="9">
    <location>
        <begin position="417"/>
        <end position="471"/>
    </location>
</feature>
<keyword evidence="3" id="KW-0240">DNA-directed RNA polymerase</keyword>
<comment type="similarity">
    <text evidence="1">Belongs to the RNA polymerase beta' chain family.</text>
</comment>
<keyword evidence="11" id="KW-1185">Reference proteome</keyword>
<dbReference type="GO" id="GO:0003899">
    <property type="term" value="F:DNA-directed RNA polymerase activity"/>
    <property type="evidence" value="ECO:0007669"/>
    <property type="project" value="UniProtKB-EC"/>
</dbReference>
<evidence type="ECO:0000259" key="8">
    <source>
        <dbReference type="Pfam" id="PF04983"/>
    </source>
</evidence>
<sequence>MSEAEVIIRKGELLVGILDKTHYGATPYGLIHCMYELYGGTYATRLLSSFAKVFMRFLQQEGFTLGVHDILTVRRADVKRREIIKNSRKIGTDVVTSALDLPRDTPPQQIVEKIEEAVVSNPKIRAVIDRHYKSALDTYTNDINSQAPKDPQSTPCRSLACSARSSWKGKRPPVMISGKSLPSFPAFEFTPRAGGFIDGRFMTGIQPQEFFFHCMAGREGLIDTAVKTSRSGYLQRCLIKHLEGLHVAYDMTVRNSDKSVVQFLYGEDGMDISKAQFFNEKQLPFLSENTKALTQEDILKQLKRGEDRKITLWKQRFGDPLEKRRRSPFSLFSEYVQSRIGDNKQFGKKQIMKLWFKADEDIKENFEKRCLACPDPLSSVFQPDSHFGSINERLEKLINDFGCHKKKKFQNMMNLKMTLNTFHFAGRGEMNVTLGIPRLREILMMASKNIKTPSMEIPFKDIPNIEKSAEKLRIMLAKVCVADVLENIDVTAELQLQPTRNKRHSCMYMAVRVSNLLALNLFLQVSAGFNFKITPRTKEERKHLTPAAMDEEEEEVNDDQGKGKEGPTENQSSSEDEIEDEEDAKTTNKFKQTHEDQEPDDEEKEASDEG</sequence>
<dbReference type="Pfam" id="PF04998">
    <property type="entry name" value="RNA_pol_Rpb1_5"/>
    <property type="match status" value="2"/>
</dbReference>
<keyword evidence="5" id="KW-0548">Nucleotidyltransferase</keyword>
<dbReference type="PANTHER" id="PTHR19376:SF11">
    <property type="entry name" value="DNA-DIRECTED RNA POLYMERASE I SUBUNIT RPA1"/>
    <property type="match status" value="1"/>
</dbReference>
<dbReference type="AlphaFoldDB" id="A0AAV8WZC3"/>
<organism evidence="10 11">
    <name type="scientific">Rhamnusium bicolor</name>
    <dbReference type="NCBI Taxonomy" id="1586634"/>
    <lineage>
        <taxon>Eukaryota</taxon>
        <taxon>Metazoa</taxon>
        <taxon>Ecdysozoa</taxon>
        <taxon>Arthropoda</taxon>
        <taxon>Hexapoda</taxon>
        <taxon>Insecta</taxon>
        <taxon>Pterygota</taxon>
        <taxon>Neoptera</taxon>
        <taxon>Endopterygota</taxon>
        <taxon>Coleoptera</taxon>
        <taxon>Polyphaga</taxon>
        <taxon>Cucujiformia</taxon>
        <taxon>Chrysomeloidea</taxon>
        <taxon>Cerambycidae</taxon>
        <taxon>Lepturinae</taxon>
        <taxon>Rhagiini</taxon>
        <taxon>Rhamnusium</taxon>
    </lineage>
</organism>
<comment type="caution">
    <text evidence="10">The sequence shown here is derived from an EMBL/GenBank/DDBJ whole genome shotgun (WGS) entry which is preliminary data.</text>
</comment>
<dbReference type="InterPro" id="IPR042102">
    <property type="entry name" value="RNA_pol_Rpb1_3_sf"/>
</dbReference>
<dbReference type="SUPFAM" id="SSF64484">
    <property type="entry name" value="beta and beta-prime subunits of DNA dependent RNA-polymerase"/>
    <property type="match status" value="1"/>
</dbReference>
<dbReference type="Gene3D" id="6.20.50.80">
    <property type="match status" value="1"/>
</dbReference>
<evidence type="ECO:0000259" key="9">
    <source>
        <dbReference type="Pfam" id="PF04998"/>
    </source>
</evidence>
<dbReference type="Pfam" id="PF04983">
    <property type="entry name" value="RNA_pol_Rpb1_3"/>
    <property type="match status" value="1"/>
</dbReference>
<evidence type="ECO:0000313" key="10">
    <source>
        <dbReference type="EMBL" id="KAJ8931587.1"/>
    </source>
</evidence>
<name>A0AAV8WZC3_9CUCU</name>
<reference evidence="10" key="1">
    <citation type="journal article" date="2023" name="Insect Mol. Biol.">
        <title>Genome sequencing provides insights into the evolution of gene families encoding plant cell wall-degrading enzymes in longhorned beetles.</title>
        <authorList>
            <person name="Shin N.R."/>
            <person name="Okamura Y."/>
            <person name="Kirsch R."/>
            <person name="Pauchet Y."/>
        </authorList>
    </citation>
    <scope>NUCLEOTIDE SEQUENCE</scope>
    <source>
        <strain evidence="10">RBIC_L_NR</strain>
    </source>
</reference>
<dbReference type="GO" id="GO:0005736">
    <property type="term" value="C:RNA polymerase I complex"/>
    <property type="evidence" value="ECO:0007669"/>
    <property type="project" value="TreeGrafter"/>
</dbReference>
<dbReference type="InterPro" id="IPR038120">
    <property type="entry name" value="Rpb1_funnel_sf"/>
</dbReference>
<dbReference type="GO" id="GO:0006351">
    <property type="term" value="P:DNA-templated transcription"/>
    <property type="evidence" value="ECO:0007669"/>
    <property type="project" value="InterPro"/>
</dbReference>
<evidence type="ECO:0000256" key="4">
    <source>
        <dbReference type="ARBA" id="ARBA00022679"/>
    </source>
</evidence>
<dbReference type="InterPro" id="IPR007081">
    <property type="entry name" value="RNA_pol_Rpb1_5"/>
</dbReference>
<evidence type="ECO:0000256" key="2">
    <source>
        <dbReference type="ARBA" id="ARBA00012418"/>
    </source>
</evidence>
<proteinExistence type="inferred from homology"/>
<evidence type="ECO:0000256" key="1">
    <source>
        <dbReference type="ARBA" id="ARBA00006460"/>
    </source>
</evidence>